<gene>
    <name evidence="3" type="ORF">N825_04885</name>
</gene>
<keyword evidence="4" id="KW-1185">Reference proteome</keyword>
<comment type="caution">
    <text evidence="3">The sequence shown here is derived from an EMBL/GenBank/DDBJ whole genome shotgun (WGS) entry which is preliminary data.</text>
</comment>
<evidence type="ECO:0000256" key="2">
    <source>
        <dbReference type="SAM" id="MobiDB-lite"/>
    </source>
</evidence>
<sequence length="101" mass="10015">MMTSDDVDQGGGATGRTEAVPPKVPSADDSGVSSWRPGTAAGAPPETPMPPSGADIGGGIGGEGDITAVRERIEELRREIDRLSALVDGAVGKLSAEDGGG</sequence>
<reference evidence="3 4" key="1">
    <citation type="submission" date="2013-08" db="EMBL/GenBank/DDBJ databases">
        <title>The genome sequence of Skermanella stibiiresistens.</title>
        <authorList>
            <person name="Zhu W."/>
            <person name="Wang G."/>
        </authorList>
    </citation>
    <scope>NUCLEOTIDE SEQUENCE [LARGE SCALE GENOMIC DNA]</scope>
    <source>
        <strain evidence="3 4">SB22</strain>
    </source>
</reference>
<dbReference type="AlphaFoldDB" id="W9H7Y7"/>
<feature type="coiled-coil region" evidence="1">
    <location>
        <begin position="66"/>
        <end position="93"/>
    </location>
</feature>
<keyword evidence="1" id="KW-0175">Coiled coil</keyword>
<evidence type="ECO:0000256" key="1">
    <source>
        <dbReference type="SAM" id="Coils"/>
    </source>
</evidence>
<organism evidence="3 4">
    <name type="scientific">Skermanella stibiiresistens SB22</name>
    <dbReference type="NCBI Taxonomy" id="1385369"/>
    <lineage>
        <taxon>Bacteria</taxon>
        <taxon>Pseudomonadati</taxon>
        <taxon>Pseudomonadota</taxon>
        <taxon>Alphaproteobacteria</taxon>
        <taxon>Rhodospirillales</taxon>
        <taxon>Azospirillaceae</taxon>
        <taxon>Skermanella</taxon>
    </lineage>
</organism>
<accession>W9H7Y7</accession>
<dbReference type="Proteomes" id="UP000019486">
    <property type="component" value="Unassembled WGS sequence"/>
</dbReference>
<evidence type="ECO:0000313" key="3">
    <source>
        <dbReference type="EMBL" id="EWY39918.1"/>
    </source>
</evidence>
<feature type="compositionally biased region" description="Gly residues" evidence="2">
    <location>
        <begin position="55"/>
        <end position="64"/>
    </location>
</feature>
<dbReference type="EMBL" id="AVFL01000010">
    <property type="protein sequence ID" value="EWY39918.1"/>
    <property type="molecule type" value="Genomic_DNA"/>
</dbReference>
<name>W9H7Y7_9PROT</name>
<evidence type="ECO:0000313" key="4">
    <source>
        <dbReference type="Proteomes" id="UP000019486"/>
    </source>
</evidence>
<feature type="region of interest" description="Disordered" evidence="2">
    <location>
        <begin position="1"/>
        <end position="65"/>
    </location>
</feature>
<protein>
    <submittedName>
        <fullName evidence="3">Uncharacterized protein</fullName>
    </submittedName>
</protein>
<proteinExistence type="predicted"/>